<organism evidence="11 12">
    <name type="scientific">Telmatospirillum siberiense</name>
    <dbReference type="NCBI Taxonomy" id="382514"/>
    <lineage>
        <taxon>Bacteria</taxon>
        <taxon>Pseudomonadati</taxon>
        <taxon>Pseudomonadota</taxon>
        <taxon>Alphaproteobacteria</taxon>
        <taxon>Rhodospirillales</taxon>
        <taxon>Rhodospirillaceae</taxon>
        <taxon>Telmatospirillum</taxon>
    </lineage>
</organism>
<evidence type="ECO:0000256" key="1">
    <source>
        <dbReference type="ARBA" id="ARBA00003365"/>
    </source>
</evidence>
<comment type="similarity">
    <text evidence="9 10">Belongs to the TrpA family.</text>
</comment>
<comment type="catalytic activity">
    <reaction evidence="8 9">
        <text>(1S,2R)-1-C-(indol-3-yl)glycerol 3-phosphate + L-serine = D-glyceraldehyde 3-phosphate + L-tryptophan + H2O</text>
        <dbReference type="Rhea" id="RHEA:10532"/>
        <dbReference type="ChEBI" id="CHEBI:15377"/>
        <dbReference type="ChEBI" id="CHEBI:33384"/>
        <dbReference type="ChEBI" id="CHEBI:57912"/>
        <dbReference type="ChEBI" id="CHEBI:58866"/>
        <dbReference type="ChEBI" id="CHEBI:59776"/>
        <dbReference type="EC" id="4.2.1.20"/>
    </reaction>
</comment>
<dbReference type="PANTHER" id="PTHR43406">
    <property type="entry name" value="TRYPTOPHAN SYNTHASE, ALPHA CHAIN"/>
    <property type="match status" value="1"/>
</dbReference>
<evidence type="ECO:0000256" key="9">
    <source>
        <dbReference type="HAMAP-Rule" id="MF_00131"/>
    </source>
</evidence>
<evidence type="ECO:0000256" key="4">
    <source>
        <dbReference type="ARBA" id="ARBA00022605"/>
    </source>
</evidence>
<keyword evidence="6 9" id="KW-0057">Aromatic amino acid biosynthesis</keyword>
<evidence type="ECO:0000313" key="11">
    <source>
        <dbReference type="EMBL" id="PKU23407.1"/>
    </source>
</evidence>
<dbReference type="PANTHER" id="PTHR43406:SF1">
    <property type="entry name" value="TRYPTOPHAN SYNTHASE ALPHA CHAIN, CHLOROPLASTIC"/>
    <property type="match status" value="1"/>
</dbReference>
<keyword evidence="7 9" id="KW-0456">Lyase</keyword>
<keyword evidence="12" id="KW-1185">Reference proteome</keyword>
<evidence type="ECO:0000256" key="7">
    <source>
        <dbReference type="ARBA" id="ARBA00023239"/>
    </source>
</evidence>
<comment type="pathway">
    <text evidence="2 9">Amino-acid biosynthesis; L-tryptophan biosynthesis; L-tryptophan from chorismate: step 5/5.</text>
</comment>
<feature type="active site" description="Proton acceptor" evidence="9">
    <location>
        <position position="49"/>
    </location>
</feature>
<sequence length="274" mass="27943">MSRIAGRFAALKAEGRAGLVTFLTAGDPDRATGQALLDGLPAAGADLIEIGMPFSDPMADGPAIQASSLRALNGGANLVSTLEMVRKFRTKDQLTPIILMGYYNPVHAHGVAPFCVEAAAAGVDGLIIVDLPPEEAEELAGPARDQGIDFIFLTAPTTDDARLPVVLASASGFVYYVSIAGVTGTASASLDTIGGAMARLRRHTSLPIAVGFGLKTAEQVTAVGKLADAAVVGSAIVQKLADGLMPDGKPKPGLVGEVLAFVGELSAGLRLVKA</sequence>
<dbReference type="CDD" id="cd04724">
    <property type="entry name" value="Tryptophan_synthase_alpha"/>
    <property type="match status" value="1"/>
</dbReference>
<gene>
    <name evidence="9" type="primary">trpA</name>
    <name evidence="11" type="ORF">CWS72_16215</name>
</gene>
<dbReference type="InterPro" id="IPR013785">
    <property type="entry name" value="Aldolase_TIM"/>
</dbReference>
<evidence type="ECO:0000256" key="3">
    <source>
        <dbReference type="ARBA" id="ARBA00011270"/>
    </source>
</evidence>
<name>A0A2N3PSM6_9PROT</name>
<dbReference type="OrthoDB" id="9804578at2"/>
<dbReference type="RefSeq" id="WP_101251677.1">
    <property type="nucleotide sequence ID" value="NZ_PIUM01000020.1"/>
</dbReference>
<dbReference type="EC" id="4.2.1.20" evidence="9"/>
<dbReference type="Gene3D" id="3.20.20.70">
    <property type="entry name" value="Aldolase class I"/>
    <property type="match status" value="1"/>
</dbReference>
<dbReference type="HAMAP" id="MF_00131">
    <property type="entry name" value="Trp_synth_alpha"/>
    <property type="match status" value="1"/>
</dbReference>
<evidence type="ECO:0000256" key="10">
    <source>
        <dbReference type="RuleBase" id="RU003662"/>
    </source>
</evidence>
<comment type="subunit">
    <text evidence="3 9">Tetramer of two alpha and two beta chains.</text>
</comment>
<dbReference type="UniPathway" id="UPA00035">
    <property type="reaction ID" value="UER00044"/>
</dbReference>
<dbReference type="Pfam" id="PF00290">
    <property type="entry name" value="Trp_syntA"/>
    <property type="match status" value="1"/>
</dbReference>
<dbReference type="Proteomes" id="UP000233293">
    <property type="component" value="Unassembled WGS sequence"/>
</dbReference>
<evidence type="ECO:0000256" key="5">
    <source>
        <dbReference type="ARBA" id="ARBA00022822"/>
    </source>
</evidence>
<dbReference type="AlphaFoldDB" id="A0A2N3PSM6"/>
<proteinExistence type="inferred from homology"/>
<reference evidence="12" key="1">
    <citation type="submission" date="2017-12" db="EMBL/GenBank/DDBJ databases">
        <title>Draft genome sequence of Telmatospirillum siberiense 26-4b1T, an acidotolerant peatland alphaproteobacterium potentially involved in sulfur cycling.</title>
        <authorList>
            <person name="Hausmann B."/>
            <person name="Pjevac P."/>
            <person name="Schreck K."/>
            <person name="Herbold C.W."/>
            <person name="Daims H."/>
            <person name="Wagner M."/>
            <person name="Pester M."/>
            <person name="Loy A."/>
        </authorList>
    </citation>
    <scope>NUCLEOTIDE SEQUENCE [LARGE SCALE GENOMIC DNA]</scope>
    <source>
        <strain evidence="12">26-4b1</strain>
    </source>
</reference>
<evidence type="ECO:0000256" key="6">
    <source>
        <dbReference type="ARBA" id="ARBA00023141"/>
    </source>
</evidence>
<dbReference type="GO" id="GO:0005829">
    <property type="term" value="C:cytosol"/>
    <property type="evidence" value="ECO:0007669"/>
    <property type="project" value="TreeGrafter"/>
</dbReference>
<evidence type="ECO:0000256" key="2">
    <source>
        <dbReference type="ARBA" id="ARBA00004733"/>
    </source>
</evidence>
<dbReference type="InterPro" id="IPR018204">
    <property type="entry name" value="Trp_synthase_alpha_AS"/>
</dbReference>
<dbReference type="PROSITE" id="PS00167">
    <property type="entry name" value="TRP_SYNTHASE_ALPHA"/>
    <property type="match status" value="1"/>
</dbReference>
<dbReference type="InterPro" id="IPR011060">
    <property type="entry name" value="RibuloseP-bd_barrel"/>
</dbReference>
<dbReference type="FunFam" id="3.20.20.70:FF:000037">
    <property type="entry name" value="Tryptophan synthase alpha chain"/>
    <property type="match status" value="1"/>
</dbReference>
<keyword evidence="4 9" id="KW-0028">Amino-acid biosynthesis</keyword>
<feature type="active site" description="Proton acceptor" evidence="9">
    <location>
        <position position="60"/>
    </location>
</feature>
<accession>A0A2N3PSM6</accession>
<evidence type="ECO:0000256" key="8">
    <source>
        <dbReference type="ARBA" id="ARBA00049047"/>
    </source>
</evidence>
<dbReference type="InterPro" id="IPR002028">
    <property type="entry name" value="Trp_synthase_suA"/>
</dbReference>
<dbReference type="EMBL" id="PIUM01000020">
    <property type="protein sequence ID" value="PKU23407.1"/>
    <property type="molecule type" value="Genomic_DNA"/>
</dbReference>
<comment type="function">
    <text evidence="1 9">The alpha subunit is responsible for the aldol cleavage of indoleglycerol phosphate to indole and glyceraldehyde 3-phosphate.</text>
</comment>
<protein>
    <recommendedName>
        <fullName evidence="9">Tryptophan synthase alpha chain</fullName>
        <ecNumber evidence="9">4.2.1.20</ecNumber>
    </recommendedName>
</protein>
<comment type="caution">
    <text evidence="11">The sequence shown here is derived from an EMBL/GenBank/DDBJ whole genome shotgun (WGS) entry which is preliminary data.</text>
</comment>
<evidence type="ECO:0000313" key="12">
    <source>
        <dbReference type="Proteomes" id="UP000233293"/>
    </source>
</evidence>
<dbReference type="GO" id="GO:0004834">
    <property type="term" value="F:tryptophan synthase activity"/>
    <property type="evidence" value="ECO:0007669"/>
    <property type="project" value="UniProtKB-UniRule"/>
</dbReference>
<keyword evidence="5 9" id="KW-0822">Tryptophan biosynthesis</keyword>
<dbReference type="NCBIfam" id="TIGR00262">
    <property type="entry name" value="trpA"/>
    <property type="match status" value="1"/>
</dbReference>
<dbReference type="SUPFAM" id="SSF51366">
    <property type="entry name" value="Ribulose-phoshate binding barrel"/>
    <property type="match status" value="1"/>
</dbReference>